<feature type="signal peptide" evidence="1">
    <location>
        <begin position="1"/>
        <end position="19"/>
    </location>
</feature>
<dbReference type="Proteomes" id="UP000184368">
    <property type="component" value="Unassembled WGS sequence"/>
</dbReference>
<protein>
    <submittedName>
        <fullName evidence="3">Putative membrane protein</fullName>
    </submittedName>
</protein>
<dbReference type="AlphaFoldDB" id="A0A1M4Y543"/>
<reference evidence="3 4" key="1">
    <citation type="submission" date="2016-11" db="EMBL/GenBank/DDBJ databases">
        <authorList>
            <person name="Jaros S."/>
            <person name="Januszkiewicz K."/>
            <person name="Wedrychowicz H."/>
        </authorList>
    </citation>
    <scope>NUCLEOTIDE SEQUENCE [LARGE SCALE GENOMIC DNA]</scope>
    <source>
        <strain evidence="3 4">DSM 26897</strain>
    </source>
</reference>
<dbReference type="InterPro" id="IPR025419">
    <property type="entry name" value="DUF4142"/>
</dbReference>
<keyword evidence="4" id="KW-1185">Reference proteome</keyword>
<dbReference type="OrthoDB" id="883203at2"/>
<dbReference type="STRING" id="1302690.BUE76_14950"/>
<evidence type="ECO:0000259" key="2">
    <source>
        <dbReference type="Pfam" id="PF13628"/>
    </source>
</evidence>
<accession>A0A1M4Y543</accession>
<feature type="domain" description="DUF4142" evidence="2">
    <location>
        <begin position="62"/>
        <end position="195"/>
    </location>
</feature>
<evidence type="ECO:0000256" key="1">
    <source>
        <dbReference type="SAM" id="SignalP"/>
    </source>
</evidence>
<feature type="chain" id="PRO_5012544709" evidence="1">
    <location>
        <begin position="20"/>
        <end position="197"/>
    </location>
</feature>
<sequence length="197" mass="20846">MKKNILAAALFASTTMMWACGGNDKKDGGTMTTGENTMVDSTATTPAAGGAATGAALDTMSQNFAMTAASSDMLEIQSSNMAMQNGNSDRVKNFATTMIRDHGTTSTQLKTIASNKGITLPTDLMPPHKAMLDQLQGKTGKDFDKAYAAMQVTAHQAAVDLFQRASNGATDADLKNFATQHLPHLRMHLDSAQAINR</sequence>
<dbReference type="Pfam" id="PF13628">
    <property type="entry name" value="DUF4142"/>
    <property type="match status" value="1"/>
</dbReference>
<dbReference type="EMBL" id="FQUO01000004">
    <property type="protein sequence ID" value="SHF00746.1"/>
    <property type="molecule type" value="Genomic_DNA"/>
</dbReference>
<dbReference type="InterPro" id="IPR012347">
    <property type="entry name" value="Ferritin-like"/>
</dbReference>
<organism evidence="3 4">
    <name type="scientific">Cnuella takakiae</name>
    <dbReference type="NCBI Taxonomy" id="1302690"/>
    <lineage>
        <taxon>Bacteria</taxon>
        <taxon>Pseudomonadati</taxon>
        <taxon>Bacteroidota</taxon>
        <taxon>Chitinophagia</taxon>
        <taxon>Chitinophagales</taxon>
        <taxon>Chitinophagaceae</taxon>
        <taxon>Cnuella</taxon>
    </lineage>
</organism>
<dbReference type="PANTHER" id="PTHR38593">
    <property type="entry name" value="BLR2558 PROTEIN"/>
    <property type="match status" value="1"/>
</dbReference>
<gene>
    <name evidence="3" type="ORF">SAMN05444008_104154</name>
</gene>
<dbReference type="PANTHER" id="PTHR38593:SF1">
    <property type="entry name" value="BLR2558 PROTEIN"/>
    <property type="match status" value="1"/>
</dbReference>
<dbReference type="Gene3D" id="1.20.1260.10">
    <property type="match status" value="1"/>
</dbReference>
<name>A0A1M4Y543_9BACT</name>
<evidence type="ECO:0000313" key="3">
    <source>
        <dbReference type="EMBL" id="SHF00746.1"/>
    </source>
</evidence>
<keyword evidence="1" id="KW-0732">Signal</keyword>
<evidence type="ECO:0000313" key="4">
    <source>
        <dbReference type="Proteomes" id="UP000184368"/>
    </source>
</evidence>
<dbReference type="RefSeq" id="WP_073041296.1">
    <property type="nucleotide sequence ID" value="NZ_FQUO01000004.1"/>
</dbReference>
<proteinExistence type="predicted"/>